<dbReference type="RefSeq" id="WP_377771077.1">
    <property type="nucleotide sequence ID" value="NZ_JBHUHO010000024.1"/>
</dbReference>
<keyword evidence="3" id="KW-1185">Reference proteome</keyword>
<reference evidence="3" key="1">
    <citation type="journal article" date="2019" name="Int. J. Syst. Evol. Microbiol.">
        <title>The Global Catalogue of Microorganisms (GCM) 10K type strain sequencing project: providing services to taxonomists for standard genome sequencing and annotation.</title>
        <authorList>
            <consortium name="The Broad Institute Genomics Platform"/>
            <consortium name="The Broad Institute Genome Sequencing Center for Infectious Disease"/>
            <person name="Wu L."/>
            <person name="Ma J."/>
        </authorList>
    </citation>
    <scope>NUCLEOTIDE SEQUENCE [LARGE SCALE GENOMIC DNA]</scope>
    <source>
        <strain evidence="3">GH52</strain>
    </source>
</reference>
<name>A0ABW4YJ87_9BACL</name>
<dbReference type="EMBL" id="JBHUHO010000024">
    <property type="protein sequence ID" value="MFD2115677.1"/>
    <property type="molecule type" value="Genomic_DNA"/>
</dbReference>
<feature type="compositionally biased region" description="Basic and acidic residues" evidence="1">
    <location>
        <begin position="34"/>
        <end position="48"/>
    </location>
</feature>
<organism evidence="2 3">
    <name type="scientific">Paenibacillus yanchengensis</name>
    <dbReference type="NCBI Taxonomy" id="2035833"/>
    <lineage>
        <taxon>Bacteria</taxon>
        <taxon>Bacillati</taxon>
        <taxon>Bacillota</taxon>
        <taxon>Bacilli</taxon>
        <taxon>Bacillales</taxon>
        <taxon>Paenibacillaceae</taxon>
        <taxon>Paenibacillus</taxon>
    </lineage>
</organism>
<gene>
    <name evidence="2" type="ORF">ACFSJH_08050</name>
</gene>
<dbReference type="Proteomes" id="UP001597362">
    <property type="component" value="Unassembled WGS sequence"/>
</dbReference>
<accession>A0ABW4YJ87</accession>
<evidence type="ECO:0000256" key="1">
    <source>
        <dbReference type="SAM" id="MobiDB-lite"/>
    </source>
</evidence>
<evidence type="ECO:0000313" key="3">
    <source>
        <dbReference type="Proteomes" id="UP001597362"/>
    </source>
</evidence>
<comment type="caution">
    <text evidence="2">The sequence shown here is derived from an EMBL/GenBank/DDBJ whole genome shotgun (WGS) entry which is preliminary data.</text>
</comment>
<evidence type="ECO:0000313" key="2">
    <source>
        <dbReference type="EMBL" id="MFD2115677.1"/>
    </source>
</evidence>
<protein>
    <submittedName>
        <fullName evidence="2">Uncharacterized protein</fullName>
    </submittedName>
</protein>
<proteinExistence type="predicted"/>
<feature type="region of interest" description="Disordered" evidence="1">
    <location>
        <begin position="23"/>
        <end position="48"/>
    </location>
</feature>
<sequence length="48" mass="5178">MRSILISVMLIMVALLIYNSVAGGDGGMKKQLKRSGESMSEHISKISP</sequence>